<dbReference type="GeneID" id="112494999"/>
<gene>
    <name evidence="3" type="primary">LOC112494999</name>
</gene>
<evidence type="ECO:0000313" key="3">
    <source>
        <dbReference type="RefSeq" id="XP_024945083.1"/>
    </source>
</evidence>
<dbReference type="AlphaFoldDB" id="A0AAJ7RQ61"/>
<accession>A0AAJ7RQ61</accession>
<dbReference type="PANTHER" id="PTHR34649">
    <property type="entry name" value="CILIA- AND FLAGELLA-ASSOCIATED PROTEIN 99"/>
    <property type="match status" value="1"/>
</dbReference>
<evidence type="ECO:0000313" key="2">
    <source>
        <dbReference type="Proteomes" id="UP000694920"/>
    </source>
</evidence>
<sequence>MGEQTEGEVERKKFFLLQDAFPCLVKILEIYDSKERKQSPDEFCLMIFTKTVERNVGKCHFDNVPKLKENFEIPPVTLQQPILDLFFNIIRLEGFLKIVVNEFYELKNSYRINDFWLITALLYVLVYRSSNVEVNDAVEFINIIDPSKMINLLSYLTNPETQNLIFVAGCTIFDIEFVREKLFEPFRKSKKFLQDLKCALRKKRQDAKAKKELTVPMEMNVLNRPKAMPRVPCCTPENPTKRDAARPVPKSTYTSTTIEEKLTKLRKENKIRATSLLQNAELNAPNCLRREKIDISKIAEKIESERRKSMPQKPVSRTSPNFKPVEIRQNATTILREGARIAQTEMKEVQRIKDLVQGAFDPAEVSRIESEMRAQAEDERMRKIIENRLSGLLSHEEALIAKQNLLNEIKTQAFRVRRERESLNAKLEIWRVREFKKIRETVEKSHDIEQASREAQMYMIEEKRQKAAEVTEESRKLRVELCKRKEEDLNRKIRLIQEIKALQSLQSINQLNKIKDFDPTCTSGLGLLCEMSLAELKERLFITKMKIQEDLEDRKRSIREQRQKQKDLIRFTQRTIQEYKTNKDVSTPMRNAASRKTVRDLRSAKIEELRSKLEERRNYRLSRRFIHNPLSSQKFVIVPP</sequence>
<proteinExistence type="predicted"/>
<feature type="region of interest" description="Disordered" evidence="1">
    <location>
        <begin position="227"/>
        <end position="253"/>
    </location>
</feature>
<dbReference type="KEGG" id="ccin:112494999"/>
<dbReference type="InterPro" id="IPR039341">
    <property type="entry name" value="CFAP99"/>
</dbReference>
<dbReference type="RefSeq" id="XP_024945083.1">
    <property type="nucleotide sequence ID" value="XM_025089315.1"/>
</dbReference>
<protein>
    <submittedName>
        <fullName evidence="3">Uncharacterized protein LOC112494999 isoform X1</fullName>
    </submittedName>
</protein>
<dbReference type="PANTHER" id="PTHR34649:SF1">
    <property type="entry name" value="CILIA- AND FLAGELLA-ASSOCIATED PROTEIN 99"/>
    <property type="match status" value="1"/>
</dbReference>
<reference evidence="3" key="1">
    <citation type="submission" date="2025-08" db="UniProtKB">
        <authorList>
            <consortium name="RefSeq"/>
        </authorList>
    </citation>
    <scope>IDENTIFICATION</scope>
</reference>
<keyword evidence="2" id="KW-1185">Reference proteome</keyword>
<evidence type="ECO:0000256" key="1">
    <source>
        <dbReference type="SAM" id="MobiDB-lite"/>
    </source>
</evidence>
<dbReference type="Proteomes" id="UP000694920">
    <property type="component" value="Unplaced"/>
</dbReference>
<organism evidence="2 3">
    <name type="scientific">Cephus cinctus</name>
    <name type="common">Wheat stem sawfly</name>
    <dbReference type="NCBI Taxonomy" id="211228"/>
    <lineage>
        <taxon>Eukaryota</taxon>
        <taxon>Metazoa</taxon>
        <taxon>Ecdysozoa</taxon>
        <taxon>Arthropoda</taxon>
        <taxon>Hexapoda</taxon>
        <taxon>Insecta</taxon>
        <taxon>Pterygota</taxon>
        <taxon>Neoptera</taxon>
        <taxon>Endopterygota</taxon>
        <taxon>Hymenoptera</taxon>
        <taxon>Cephoidea</taxon>
        <taxon>Cephidae</taxon>
        <taxon>Cephus</taxon>
    </lineage>
</organism>
<name>A0AAJ7RQ61_CEPCN</name>